<keyword evidence="3 6" id="KW-0597">Phosphoprotein</keyword>
<comment type="subcellular location">
    <subcellularLocation>
        <location evidence="6">Cytoplasm</location>
    </subcellularLocation>
</comment>
<comment type="catalytic activity">
    <reaction evidence="6">
        <text>L-glutaminyl-[protein] + H2O = L-glutamyl-[protein] + NH4(+)</text>
        <dbReference type="Rhea" id="RHEA:16441"/>
        <dbReference type="Rhea" id="RHEA-COMP:10207"/>
        <dbReference type="Rhea" id="RHEA-COMP:10208"/>
        <dbReference type="ChEBI" id="CHEBI:15377"/>
        <dbReference type="ChEBI" id="CHEBI:28938"/>
        <dbReference type="ChEBI" id="CHEBI:29973"/>
        <dbReference type="ChEBI" id="CHEBI:30011"/>
        <dbReference type="EC" id="3.5.1.44"/>
    </reaction>
</comment>
<comment type="PTM">
    <text evidence="6">Phosphorylated by CheA. Phosphorylation of the N-terminal regulatory domain activates the methylesterase activity.</text>
</comment>
<feature type="domain" description="Response regulatory" evidence="9">
    <location>
        <begin position="4"/>
        <end position="121"/>
    </location>
</feature>
<evidence type="ECO:0000256" key="5">
    <source>
        <dbReference type="ARBA" id="ARBA00048267"/>
    </source>
</evidence>
<evidence type="ECO:0000313" key="11">
    <source>
        <dbReference type="EMBL" id="GAC18767.1"/>
    </source>
</evidence>
<dbReference type="EC" id="3.5.1.44" evidence="6"/>
<dbReference type="GO" id="GO:0008984">
    <property type="term" value="F:protein-glutamate methylesterase activity"/>
    <property type="evidence" value="ECO:0007669"/>
    <property type="project" value="UniProtKB-UniRule"/>
</dbReference>
<dbReference type="GO" id="GO:0000156">
    <property type="term" value="F:phosphorelay response regulator activity"/>
    <property type="evidence" value="ECO:0007669"/>
    <property type="project" value="InterPro"/>
</dbReference>
<evidence type="ECO:0000259" key="9">
    <source>
        <dbReference type="PROSITE" id="PS50110"/>
    </source>
</evidence>
<dbReference type="SUPFAM" id="SSF52738">
    <property type="entry name" value="Methylesterase CheB, C-terminal domain"/>
    <property type="match status" value="1"/>
</dbReference>
<dbReference type="OrthoDB" id="9793421at2"/>
<dbReference type="CDD" id="cd17541">
    <property type="entry name" value="REC_CheB-like"/>
    <property type="match status" value="1"/>
</dbReference>
<dbReference type="CDD" id="cd16432">
    <property type="entry name" value="CheB_Rec"/>
    <property type="match status" value="1"/>
</dbReference>
<feature type="modified residue" description="4-aspartylphosphate" evidence="6 8">
    <location>
        <position position="55"/>
    </location>
</feature>
<comment type="similarity">
    <text evidence="6">Belongs to the CheB family.</text>
</comment>
<dbReference type="SUPFAM" id="SSF52172">
    <property type="entry name" value="CheY-like"/>
    <property type="match status" value="1"/>
</dbReference>
<dbReference type="EC" id="3.1.1.61" evidence="6"/>
<evidence type="ECO:0000259" key="10">
    <source>
        <dbReference type="PROSITE" id="PS50122"/>
    </source>
</evidence>
<dbReference type="Gene3D" id="3.40.50.2300">
    <property type="match status" value="1"/>
</dbReference>
<dbReference type="Pfam" id="PF01339">
    <property type="entry name" value="CheB_methylest"/>
    <property type="match status" value="1"/>
</dbReference>
<comment type="caution">
    <text evidence="11">The sequence shown here is derived from an EMBL/GenBank/DDBJ whole genome shotgun (WGS) entry which is preliminary data.</text>
</comment>
<feature type="active site" evidence="6 7">
    <location>
        <position position="313"/>
    </location>
</feature>
<dbReference type="FunFam" id="3.40.50.2300:FF:000077">
    <property type="entry name" value="Chemotaxis response regulator"/>
    <property type="match status" value="1"/>
</dbReference>
<comment type="function">
    <text evidence="6">Involved in chemotaxis. Part of a chemotaxis signal transduction system that modulates chemotaxis in response to various stimuli. Catalyzes the demethylation of specific methylglutamate residues introduced into the chemoreceptors (methyl-accepting chemotaxis proteins or MCP) by CheR. Also mediates the irreversible deamidation of specific glutamine residues to glutamic acid.</text>
</comment>
<evidence type="ECO:0000256" key="7">
    <source>
        <dbReference type="PROSITE-ProRule" id="PRU00050"/>
    </source>
</evidence>
<keyword evidence="1 6" id="KW-0963">Cytoplasm</keyword>
<sequence>MAYRILIVDDSTFFRRRIKQILEDDAELEVVGEAKNGQEALTLVASLKPDVVTMDIEMPVMDGITAVKRIMASNPVPIIMFSSLTQEGAQATLNALDAGALDFLPKKFEDIALNRKEAILLLQNRVKALCGRKLFGTSSLSRTGSNAFRSTTSPPIKNVNRVASTLVKKTKFDASASSHYACLAIGTSTGGPVALQKILTELPSNFPIPVVLVQHMPGTFTQAFAKRLHELCAVTVKEAVHGERLTPGVCYLAPGGKQMTIEGRAGNATVTISEPERFPDTAYKPSVDVTFDSVAQVYAGNVLAVILTGMGADGREGCKTLKAKGAKIWAQDEQSSVVYGMPQAVTVANISEANYDIAHMASHIISEILD</sequence>
<dbReference type="GO" id="GO:0050568">
    <property type="term" value="F:protein-glutamine glutaminase activity"/>
    <property type="evidence" value="ECO:0007669"/>
    <property type="project" value="UniProtKB-UniRule"/>
</dbReference>
<evidence type="ECO:0000256" key="4">
    <source>
        <dbReference type="ARBA" id="ARBA00022801"/>
    </source>
</evidence>
<accession>K6YKS7</accession>
<dbReference type="Pfam" id="PF00072">
    <property type="entry name" value="Response_reg"/>
    <property type="match status" value="1"/>
</dbReference>
<dbReference type="InterPro" id="IPR011006">
    <property type="entry name" value="CheY-like_superfamily"/>
</dbReference>
<dbReference type="Gene3D" id="3.40.50.180">
    <property type="entry name" value="Methylesterase CheB, C-terminal domain"/>
    <property type="match status" value="1"/>
</dbReference>
<dbReference type="PANTHER" id="PTHR42872:SF3">
    <property type="entry name" value="PROTEIN-GLUTAMATE METHYLESTERASE_PROTEIN-GLUTAMINE GLUTAMINASE 1"/>
    <property type="match status" value="1"/>
</dbReference>
<evidence type="ECO:0000313" key="12">
    <source>
        <dbReference type="Proteomes" id="UP000006327"/>
    </source>
</evidence>
<evidence type="ECO:0000256" key="6">
    <source>
        <dbReference type="HAMAP-Rule" id="MF_00099"/>
    </source>
</evidence>
<comment type="catalytic activity">
    <reaction evidence="5 6">
        <text>[protein]-L-glutamate 5-O-methyl ester + H2O = L-glutamyl-[protein] + methanol + H(+)</text>
        <dbReference type="Rhea" id="RHEA:23236"/>
        <dbReference type="Rhea" id="RHEA-COMP:10208"/>
        <dbReference type="Rhea" id="RHEA-COMP:10311"/>
        <dbReference type="ChEBI" id="CHEBI:15377"/>
        <dbReference type="ChEBI" id="CHEBI:15378"/>
        <dbReference type="ChEBI" id="CHEBI:17790"/>
        <dbReference type="ChEBI" id="CHEBI:29973"/>
        <dbReference type="ChEBI" id="CHEBI:82795"/>
        <dbReference type="EC" id="3.1.1.61"/>
    </reaction>
</comment>
<name>K6YKS7_9ALTE</name>
<dbReference type="HAMAP" id="MF_00099">
    <property type="entry name" value="CheB_chemtxs"/>
    <property type="match status" value="1"/>
</dbReference>
<dbReference type="SMART" id="SM00448">
    <property type="entry name" value="REC"/>
    <property type="match status" value="1"/>
</dbReference>
<dbReference type="Proteomes" id="UP000006327">
    <property type="component" value="Unassembled WGS sequence"/>
</dbReference>
<dbReference type="RefSeq" id="WP_007618931.1">
    <property type="nucleotide sequence ID" value="NZ_BAEO01000024.1"/>
</dbReference>
<keyword evidence="12" id="KW-1185">Reference proteome</keyword>
<dbReference type="InterPro" id="IPR008248">
    <property type="entry name" value="CheB-like"/>
</dbReference>
<dbReference type="GO" id="GO:0006935">
    <property type="term" value="P:chemotaxis"/>
    <property type="evidence" value="ECO:0007669"/>
    <property type="project" value="UniProtKB-UniRule"/>
</dbReference>
<dbReference type="InterPro" id="IPR000673">
    <property type="entry name" value="Sig_transdc_resp-reg_Me-estase"/>
</dbReference>
<feature type="domain" description="CheB-type methylesterase" evidence="10">
    <location>
        <begin position="183"/>
        <end position="370"/>
    </location>
</feature>
<dbReference type="eggNOG" id="COG2201">
    <property type="taxonomic scope" value="Bacteria"/>
</dbReference>
<organism evidence="11 12">
    <name type="scientific">Paraglaciecola arctica BSs20135</name>
    <dbReference type="NCBI Taxonomy" id="493475"/>
    <lineage>
        <taxon>Bacteria</taxon>
        <taxon>Pseudomonadati</taxon>
        <taxon>Pseudomonadota</taxon>
        <taxon>Gammaproteobacteria</taxon>
        <taxon>Alteromonadales</taxon>
        <taxon>Alteromonadaceae</taxon>
        <taxon>Paraglaciecola</taxon>
    </lineage>
</organism>
<evidence type="ECO:0000256" key="8">
    <source>
        <dbReference type="PROSITE-ProRule" id="PRU00169"/>
    </source>
</evidence>
<dbReference type="PROSITE" id="PS50110">
    <property type="entry name" value="RESPONSE_REGULATORY"/>
    <property type="match status" value="1"/>
</dbReference>
<keyword evidence="2 6" id="KW-0145">Chemotaxis</keyword>
<proteinExistence type="inferred from homology"/>
<dbReference type="AlphaFoldDB" id="K6YKS7"/>
<protein>
    <recommendedName>
        <fullName evidence="6">Protein-glutamate methylesterase/protein-glutamine glutaminase</fullName>
        <ecNumber evidence="6">3.1.1.61</ecNumber>
        <ecNumber evidence="6">3.5.1.44</ecNumber>
    </recommendedName>
</protein>
<feature type="active site" evidence="6 7">
    <location>
        <position position="215"/>
    </location>
</feature>
<evidence type="ECO:0000256" key="1">
    <source>
        <dbReference type="ARBA" id="ARBA00022490"/>
    </source>
</evidence>
<dbReference type="InterPro" id="IPR001789">
    <property type="entry name" value="Sig_transdc_resp-reg_receiver"/>
</dbReference>
<keyword evidence="4 6" id="KW-0378">Hydrolase</keyword>
<gene>
    <name evidence="6 11" type="primary">cheB</name>
    <name evidence="11" type="ORF">GARC_1796</name>
</gene>
<dbReference type="PIRSF" id="PIRSF000876">
    <property type="entry name" value="RR_chemtxs_CheB"/>
    <property type="match status" value="1"/>
</dbReference>
<dbReference type="PANTHER" id="PTHR42872">
    <property type="entry name" value="PROTEIN-GLUTAMATE METHYLESTERASE/PROTEIN-GLUTAMINE GLUTAMINASE"/>
    <property type="match status" value="1"/>
</dbReference>
<dbReference type="PROSITE" id="PS50122">
    <property type="entry name" value="CHEB"/>
    <property type="match status" value="1"/>
</dbReference>
<dbReference type="GO" id="GO:0005737">
    <property type="term" value="C:cytoplasm"/>
    <property type="evidence" value="ECO:0007669"/>
    <property type="project" value="UniProtKB-SubCell"/>
</dbReference>
<evidence type="ECO:0000256" key="3">
    <source>
        <dbReference type="ARBA" id="ARBA00022553"/>
    </source>
</evidence>
<dbReference type="InterPro" id="IPR035909">
    <property type="entry name" value="CheB_C"/>
</dbReference>
<feature type="active site" evidence="6 7">
    <location>
        <position position="188"/>
    </location>
</feature>
<evidence type="ECO:0000256" key="2">
    <source>
        <dbReference type="ARBA" id="ARBA00022500"/>
    </source>
</evidence>
<comment type="domain">
    <text evidence="6">Contains a C-terminal catalytic domain, and an N-terminal region which modulates catalytic activity.</text>
</comment>
<dbReference type="EMBL" id="BAEO01000024">
    <property type="protein sequence ID" value="GAC18767.1"/>
    <property type="molecule type" value="Genomic_DNA"/>
</dbReference>
<dbReference type="NCBIfam" id="NF001965">
    <property type="entry name" value="PRK00742.1"/>
    <property type="match status" value="1"/>
</dbReference>
<dbReference type="STRING" id="493475.GARC_1796"/>
<reference evidence="11 12" key="1">
    <citation type="journal article" date="2017" name="Antonie Van Leeuwenhoek">
        <title>Rhizobium rhizosphaerae sp. nov., a novel species isolated from rice rhizosphere.</title>
        <authorList>
            <person name="Zhao J.J."/>
            <person name="Zhang J."/>
            <person name="Zhang R.J."/>
            <person name="Zhang C.W."/>
            <person name="Yin H.Q."/>
            <person name="Zhang X.X."/>
        </authorList>
    </citation>
    <scope>NUCLEOTIDE SEQUENCE [LARGE SCALE GENOMIC DNA]</scope>
    <source>
        <strain evidence="11 12">BSs20135</strain>
    </source>
</reference>